<name>A0AAE0T778_9BIVA</name>
<feature type="domain" description="LamG-like jellyroll fold" evidence="3">
    <location>
        <begin position="844"/>
        <end position="975"/>
    </location>
</feature>
<evidence type="ECO:0000313" key="5">
    <source>
        <dbReference type="Proteomes" id="UP001195483"/>
    </source>
</evidence>
<keyword evidence="2" id="KW-1015">Disulfide bond</keyword>
<dbReference type="Pfam" id="PF13385">
    <property type="entry name" value="Laminin_G_3"/>
    <property type="match status" value="3"/>
</dbReference>
<reference evidence="4" key="2">
    <citation type="journal article" date="2021" name="Genome Biol. Evol.">
        <title>Developing a high-quality reference genome for a parasitic bivalve with doubly uniparental inheritance (Bivalvia: Unionida).</title>
        <authorList>
            <person name="Smith C.H."/>
        </authorList>
    </citation>
    <scope>NUCLEOTIDE SEQUENCE</scope>
    <source>
        <strain evidence="4">CHS0354</strain>
        <tissue evidence="4">Mantle</tissue>
    </source>
</reference>
<reference evidence="4" key="1">
    <citation type="journal article" date="2021" name="Genome Biol. Evol.">
        <title>A High-Quality Reference Genome for a Parasitic Bivalve with Doubly Uniparental Inheritance (Bivalvia: Unionida).</title>
        <authorList>
            <person name="Smith C.H."/>
        </authorList>
    </citation>
    <scope>NUCLEOTIDE SEQUENCE</scope>
    <source>
        <strain evidence="4">CHS0354</strain>
    </source>
</reference>
<dbReference type="PANTHER" id="PTHR42535">
    <property type="entry name" value="OOKINETE PROTEIN, PUTATIVE-RELATED"/>
    <property type="match status" value="1"/>
</dbReference>
<keyword evidence="5" id="KW-1185">Reference proteome</keyword>
<dbReference type="NCBIfam" id="TIGR04183">
    <property type="entry name" value="Por_Secre_tail"/>
    <property type="match status" value="1"/>
</dbReference>
<dbReference type="EMBL" id="JAEAOA010000085">
    <property type="protein sequence ID" value="KAK3605097.1"/>
    <property type="molecule type" value="Genomic_DNA"/>
</dbReference>
<proteinExistence type="predicted"/>
<keyword evidence="1" id="KW-0732">Signal</keyword>
<organism evidence="4 5">
    <name type="scientific">Potamilus streckersoni</name>
    <dbReference type="NCBI Taxonomy" id="2493646"/>
    <lineage>
        <taxon>Eukaryota</taxon>
        <taxon>Metazoa</taxon>
        <taxon>Spiralia</taxon>
        <taxon>Lophotrochozoa</taxon>
        <taxon>Mollusca</taxon>
        <taxon>Bivalvia</taxon>
        <taxon>Autobranchia</taxon>
        <taxon>Heteroconchia</taxon>
        <taxon>Palaeoheterodonta</taxon>
        <taxon>Unionida</taxon>
        <taxon>Unionoidea</taxon>
        <taxon>Unionidae</taxon>
        <taxon>Ambleminae</taxon>
        <taxon>Lampsilini</taxon>
        <taxon>Potamilus</taxon>
    </lineage>
</organism>
<evidence type="ECO:0000259" key="3">
    <source>
        <dbReference type="SMART" id="SM00560"/>
    </source>
</evidence>
<evidence type="ECO:0000256" key="2">
    <source>
        <dbReference type="ARBA" id="ARBA00023157"/>
    </source>
</evidence>
<dbReference type="SMART" id="SM00560">
    <property type="entry name" value="LamGL"/>
    <property type="match status" value="2"/>
</dbReference>
<dbReference type="Proteomes" id="UP001195483">
    <property type="component" value="Unassembled WGS sequence"/>
</dbReference>
<evidence type="ECO:0000313" key="4">
    <source>
        <dbReference type="EMBL" id="KAK3605097.1"/>
    </source>
</evidence>
<feature type="domain" description="LamG-like jellyroll fold" evidence="3">
    <location>
        <begin position="1996"/>
        <end position="2126"/>
    </location>
</feature>
<protein>
    <recommendedName>
        <fullName evidence="3">LamG-like jellyroll fold domain-containing protein</fullName>
    </recommendedName>
</protein>
<dbReference type="InterPro" id="IPR013320">
    <property type="entry name" value="ConA-like_dom_sf"/>
</dbReference>
<reference evidence="4" key="3">
    <citation type="submission" date="2023-05" db="EMBL/GenBank/DDBJ databases">
        <authorList>
            <person name="Smith C.H."/>
        </authorList>
    </citation>
    <scope>NUCLEOTIDE SEQUENCE</scope>
    <source>
        <strain evidence="4">CHS0354</strain>
        <tissue evidence="4">Mantle</tissue>
    </source>
</reference>
<comment type="caution">
    <text evidence="4">The sequence shown here is derived from an EMBL/GenBank/DDBJ whole genome shotgun (WGS) entry which is preliminary data.</text>
</comment>
<dbReference type="InterPro" id="IPR006558">
    <property type="entry name" value="LamG-like"/>
</dbReference>
<dbReference type="Gene3D" id="2.60.120.200">
    <property type="match status" value="3"/>
</dbReference>
<dbReference type="Pfam" id="PF18962">
    <property type="entry name" value="Por_Secre_tail"/>
    <property type="match status" value="1"/>
</dbReference>
<evidence type="ECO:0000256" key="1">
    <source>
        <dbReference type="ARBA" id="ARBA00022729"/>
    </source>
</evidence>
<sequence>MRFMKRNYTKILLRNLNRRLFFTILGSVMFVDEVYSQNVGNYYERSVTFATYSAQPEERQGTFIASGNDLGVVITKADFFRYGGVSYNRIRVNVNGVIEFVDNSVITPPTDPMRINPGTVNKNLIAPWWDDLYASGGDSRIDTVTLGTAPNRIFIVDYRNIIAYSESNVNFKVFFYEKNNAIKIAYGGKKGTTYSTATDVGATVGLLDNGGHYLRGHPVEIRTRKDDYLASTEFPEEGTEVLFIPQILVYHNSNTGLVKDPLGFGSFSFDDVQGVGVSNNSVTVKQYSSAPSSSSITNDLLPTQYATGYVKAVYYRIISDTGLKFTSFKPNDLGSVIGAARLRWIRRSIEGHAWEDLGGEVYSGGGMQGVRATKSTSLLGDFALVELPGVSTIVANRTGDWEDRATWQGGVVPNERDSVSITDGVEVTMNEDHVIDKLELNSSGRISLNGKRLTLSNISSSGGTFVPSEGSTVAFATGNSVAIPKFIRVLHHLDLTGVIGTGKVSHANELAVIGTITGATATNFFPTRDSLWYSGDNVEYLKGRLVTSTSYSIAARLAGKDFSRKISTGSAWIEFAQDQLFTVGRINEYGVTAATISATQKDSIRQTLSIVSSRQYYARLNVKFNISRVNPGVNTDFIVKYSASSPFPNSILRRSIKDGFWSDPQTWEGGIVPGSGDSVGIYHNVTISGATAVRSVTLFANTLSLGSSLRVTGSILQGVGGTGKFETTSGSILILDSKREMVLPASIRRVHRLAIVGGQNVGLSGGLVVVDSLRITGNGKLLRRGVGNYVLVQKATSIVGAANINPPLNFDSTEALSARSFGASGAYASTTADYMSSVLSNISTNFTVEAWIKATSWNTIIKNGTILSAAGFNSGFGLYAGGTNKGVLFVVNGQELSTGDRFEMLENQWYHVAGVYNGTSMMIYINGVLVTEASANGVVLSSGSRFSIGSNSVTSTSFFGLLDEVRLWETARTRDMIVTAMDSVVAYSHPNLLLQYRMDENILTKLIDQSVNAKHVSIVGSIPLVVSGARITKEKVTGYTTVHNGNPNNTVDIGTRHFKVLKPNPGDTLKISQLSSINSQYAKSGNVDLKSVNTGDGYLVVKRKSQNAPNLEEFTFHHVATAKFSTFIIRYGATDAWDIVTTQAAAGGIECKVSIGNRAYFELAIGILRSKLRNTVNNGTWNETNTAMWQDGILPLSGDTVVINHNVRYSNRTELPLKVLRLMSGARLTIAERSTLFVQDSVDFQLGARSIDSVGRYSKLIIQPSKTKGFRIPDSLRTVRNLEVRAGAGPVYVNNDLMVVDSVILKAGGFLDFNNGRMWLGKGLENLGGTVSPSLPVVIYRNREYISQDSAKLTAKFNRFSNVVSTKATLNIEFATNADFTQNIIRSTKRVSFDHDTLVHKFRGIRGYFYYARLKVKLGRDSIVYPYWDNFVEIPASILSTQSGDWYDKKTWLTNTIPSSGESAIVRHKVTVLPSPKEPRVQDLTLSVDSLIVYDTLTVSGTLAQTGGFLVTKKHSSKRLGGALRVQKTETDDFYLPSGVNKLHVLMIGGNGGVQLQGDLALLDSLIAGNATNNKLRRSDATGRTHQVWYGKDTLSTTLNIADPPVPKVAYSNLRFTSATSIAQTAKLSGYNFEPANLYLVFSEDRAFTKGVLSGFGKPLISKMRDSVRQEITGLINRKSYFRRMHAEVFGSTIPYVATKDSVFVRTVRRSVRSGNWSNFETWENGVMPLSTDTVEVGYDVTILQSTQVGKLLLGRTPQNNTNAATLTLQAGVQLTVLDSLNSFSNGFSISAGTSSALILKNVNSNGRNLKLPVGIQNLDNLIIDFSNRTDTLFIENNLTLNQTLSILRGTVYLKGNVSLTIGGELVISNQGNFGGTTWRTTSDKGYELIIANDARARFSLSESIKTLNRLIIRRRQGAIINSDLVVLDELSVGNTNYSDVTLERGSFGVFSRYFTSVNGGRINPNVVFESKYAGKAYASKSPFSVPDLAPGSIGSNITVEAWIKINEWKDGAVVAKHRSSSSDGFLLSLSDGGVLSWSVGFGASTALLRSSVQLNLSKWYHVAAIFESTGAGVLRLFVDGVEVGNLSANNNNNISYQNGSLEIRDIQGNIEVDEFRFWSEVRSVTDLRAFRETQLMGTENNLQVYYRFDEGEGNAIYDFTSKKRHAKGLQSLSWVQSKAIIGVLSPSPVATIDNVVPNRENYKTEFSSLVRGFNIIASGTNGTQADIISLSVLEGFPNYELEPQGIDSAYKSLGRWWIMKSDQNQTISDVQFEVPLEGVKLTEFPNTDRLVWLYRYSPSDSLRSLGGHIVEVGGKAYLRSSFVLNRLNGMLELAIGVRNSVSRSVSNGNWTSPSTWQSRSVPTVGDDTVKVQNMVNLDYNTSVRTLKVNGGSVLNVLSNTLTLVGSLIIDPNGRLIGNHGTSGYRIVVGENEATAKMKWSENLKHVNHLTVERKSGVEVLDSLTLSGQLRITSGRVYLPIEASKLTLLSSAFFGVDTAVVTSLNSEVIISESVTNSASVFEMPILTRLLDNLVVNRAQGVQLNSDLIVRNRTRIINGKIYKGINGFVSRNYLLNSANISITSVIEPIKLDSVAAGKAVSFSGVGSGGISVVPASSFVLGNKTDILFSAEAWIYPTKLPGAYAKSVIMSHYDGSSGWSLYIKDDSTLALVLGSQTRINVYEQTNFKLKEKTWFFVTVSVGESLVKIFVDGVEVLSMLKVLPVFQAPNVQPIQIGSFNGGSPFVGMVDELRIWSEGRVGSQIRNQMNSQINGKESNLILYFRMDEGIGTVVYDYSSNGLVGSFTSSNMQEFKFSNAPIGEFSPPPVSNSEYRVTAGVNQFLPSLTTDISNSVKLRLIATTSNSGNVRIAFHDGWPFPVGNKPVGVDTIRGDIGHWKILTTSDNFSLSGLGLSLQMNSITTEKLEDRKRYVFLVRTSPGAPWIIQNTELRGPVSADTLISINRVSLNGYLEVVLAQRKELRVYNIPPIFGENETDVTVGVRLVGYVSGISYEAEFTVSTNKNFDGTDLIQTPYRRMSSDGTIRYELKNSGLVAEKDYFVKSTVRVGGVDGALIPISFVNIFSTKGRNVESQPDTKETRILEGVSPRSGALIASLNGYLDSLRVTYVKADPTIISTTRYSTKPSGESQISDSYSALPKSYYWSIQSNLNEITEARLYYPLSKIINDPVEPEDIISDTTNLMWLKRESSSEPWTDVTDENTPIVTLNGQRMLRTKAVSNFSEFVIVHKTTTPKVQTYKFVNVLFPRVDYTRDSIVAKISPRINTGFEPTTVSVLISESINGLKDNPKEVRINEPIRRTPLLTDTTIYTKKLLVDKTYFYKTNLSNKKGTTSGITGWFYTMFPAKSGIDTLPRGLFSVSKNTSIHVQDLEFEIDVTEAEGTSRGFPVNTNYYLKRPTLGGSLPSNIKDFISMFWSVVPMTSMDGRLVPNTYVTYPNTVGKINIKEKSVLLMLPATQFPKGTDFTYLKWLRRKDKDSEWEDLGSQIIEFNGRSYLSATKQISEVIGEYTLGSIITTEPSMTFEKLSVQNIGGGKARISFVVTEEKDNLGMEIVAIHNGEERIVSNFITHPSYMSGNGTVTNRKRTVFAVAENLAYGETYFFRIRSYDRYGNTHDYDANDYSKFAKITMPTSETYDPVFYNKVEQNYPNPFSSSTTFVIQLKEDQNITINIYDIIGRRVATVLNNVLLRRGKNEIVFTPQNVSSGVYLYEVKGASVREVKRMVYMR</sequence>
<dbReference type="SUPFAM" id="SSF49899">
    <property type="entry name" value="Concanavalin A-like lectins/glucanases"/>
    <property type="match status" value="3"/>
</dbReference>
<gene>
    <name evidence="4" type="ORF">CHS0354_000764</name>
</gene>
<dbReference type="InterPro" id="IPR026444">
    <property type="entry name" value="Secre_tail"/>
</dbReference>
<dbReference type="PANTHER" id="PTHR42535:SF2">
    <property type="entry name" value="CHROMOSOME UNDETERMINED SCAFFOLD_146, WHOLE GENOME SHOTGUN SEQUENCE"/>
    <property type="match status" value="1"/>
</dbReference>
<accession>A0AAE0T778</accession>